<evidence type="ECO:0000313" key="13">
    <source>
        <dbReference type="Proteomes" id="UP000324629"/>
    </source>
</evidence>
<keyword evidence="13" id="KW-1185">Reference proteome</keyword>
<feature type="compositionally biased region" description="Polar residues" evidence="10">
    <location>
        <begin position="437"/>
        <end position="451"/>
    </location>
</feature>
<keyword evidence="4 12" id="KW-0418">Kinase</keyword>
<keyword evidence="3" id="KW-0547">Nucleotide-binding</keyword>
<feature type="region of interest" description="Disordered" evidence="10">
    <location>
        <begin position="1"/>
        <end position="23"/>
    </location>
</feature>
<evidence type="ECO:0000259" key="11">
    <source>
        <dbReference type="PROSITE" id="PS50011"/>
    </source>
</evidence>
<dbReference type="Gene3D" id="3.30.200.20">
    <property type="entry name" value="Phosphorylase Kinase, domain 1"/>
    <property type="match status" value="1"/>
</dbReference>
<dbReference type="GO" id="GO:0004713">
    <property type="term" value="F:protein tyrosine kinase activity"/>
    <property type="evidence" value="ECO:0007669"/>
    <property type="project" value="UniProtKB-KW"/>
</dbReference>
<dbReference type="FunFam" id="3.30.200.20:FF:000040">
    <property type="entry name" value="Dual specificity mitogen-activated protein kinase kinase"/>
    <property type="match status" value="1"/>
</dbReference>
<keyword evidence="1" id="KW-0723">Serine/threonine-protein kinase</keyword>
<comment type="catalytic activity">
    <reaction evidence="9">
        <text>L-tyrosyl-[protein] + ATP = O-phospho-L-tyrosyl-[protein] + ADP + H(+)</text>
        <dbReference type="Rhea" id="RHEA:10596"/>
        <dbReference type="Rhea" id="RHEA-COMP:10136"/>
        <dbReference type="Rhea" id="RHEA-COMP:20101"/>
        <dbReference type="ChEBI" id="CHEBI:15378"/>
        <dbReference type="ChEBI" id="CHEBI:30616"/>
        <dbReference type="ChEBI" id="CHEBI:46858"/>
        <dbReference type="ChEBI" id="CHEBI:61978"/>
        <dbReference type="ChEBI" id="CHEBI:456216"/>
        <dbReference type="EC" id="2.7.12.2"/>
    </reaction>
</comment>
<evidence type="ECO:0000256" key="5">
    <source>
        <dbReference type="ARBA" id="ARBA00022840"/>
    </source>
</evidence>
<evidence type="ECO:0000313" key="12">
    <source>
        <dbReference type="EMBL" id="KAA3675292.1"/>
    </source>
</evidence>
<dbReference type="SUPFAM" id="SSF56112">
    <property type="entry name" value="Protein kinase-like (PK-like)"/>
    <property type="match status" value="1"/>
</dbReference>
<keyword evidence="2" id="KW-0808">Transferase</keyword>
<evidence type="ECO:0000256" key="8">
    <source>
        <dbReference type="ARBA" id="ARBA00049299"/>
    </source>
</evidence>
<comment type="catalytic activity">
    <reaction evidence="7">
        <text>L-seryl-[protein] + ATP = O-phospho-L-seryl-[protein] + ADP + H(+)</text>
        <dbReference type="Rhea" id="RHEA:17989"/>
        <dbReference type="Rhea" id="RHEA-COMP:9863"/>
        <dbReference type="Rhea" id="RHEA-COMP:11604"/>
        <dbReference type="ChEBI" id="CHEBI:15378"/>
        <dbReference type="ChEBI" id="CHEBI:29999"/>
        <dbReference type="ChEBI" id="CHEBI:30616"/>
        <dbReference type="ChEBI" id="CHEBI:83421"/>
        <dbReference type="ChEBI" id="CHEBI:456216"/>
        <dbReference type="EC" id="2.7.12.2"/>
    </reaction>
</comment>
<sequence length="451" mass="49201">MAASSSCSSTSTFPSSSSSSRSFSSCAHTRRSLDGLHMTGQGNSTRRRLGPEFGADDISWLSELGRGNGGVVSKTQHKATGFLMASKTFELDIKTSIRAQILRDLQILCECSSPFILEFYGAFYVDTTISICMEYMDAGGLDTLLPVVGRFPEPIVIQIADSVVQGLWYLWQELHIIHRNLKPSNILVSHTGSVKLCDFVVSLQLAEALASAFVCMRTYMAPERLTGELFNSPSDVWSLGLTLMELAIGRYPVPAVDPVDFVRTFAPDLESNMVEHWRAARSGEPLPALEGAPREQMGVFDLFTYVVERPAPRLPAYCYSSGFRHLVHSCLQKEPNDRLSIELLRGQILPVLLLSTKAQESNAGCTTPVQLSTSSVASEEPITLSEVSVLNYLRGIFARRQDEAISAVFSAVGADFDVIDEELPDAIPSASPSSSAWNLPSTGQRVLTASD</sequence>
<protein>
    <submittedName>
        <fullName evidence="12">Mitogen-activated protein kinase kinase 1</fullName>
    </submittedName>
</protein>
<feature type="domain" description="Protein kinase" evidence="11">
    <location>
        <begin position="58"/>
        <end position="352"/>
    </location>
</feature>
<dbReference type="Gene3D" id="1.10.510.10">
    <property type="entry name" value="Transferase(Phosphotransferase) domain 1"/>
    <property type="match status" value="1"/>
</dbReference>
<dbReference type="PROSITE" id="PS50011">
    <property type="entry name" value="PROTEIN_KINASE_DOM"/>
    <property type="match status" value="1"/>
</dbReference>
<evidence type="ECO:0000256" key="9">
    <source>
        <dbReference type="ARBA" id="ARBA00051693"/>
    </source>
</evidence>
<keyword evidence="6" id="KW-0829">Tyrosine-protein kinase</keyword>
<dbReference type="GO" id="GO:0004708">
    <property type="term" value="F:MAP kinase kinase activity"/>
    <property type="evidence" value="ECO:0007669"/>
    <property type="project" value="UniProtKB-EC"/>
</dbReference>
<evidence type="ECO:0000256" key="10">
    <source>
        <dbReference type="SAM" id="MobiDB-lite"/>
    </source>
</evidence>
<evidence type="ECO:0000256" key="2">
    <source>
        <dbReference type="ARBA" id="ARBA00022679"/>
    </source>
</evidence>
<comment type="catalytic activity">
    <reaction evidence="8">
        <text>L-threonyl-[protein] + ATP = O-phospho-L-threonyl-[protein] + ADP + H(+)</text>
        <dbReference type="Rhea" id="RHEA:46608"/>
        <dbReference type="Rhea" id="RHEA-COMP:11060"/>
        <dbReference type="Rhea" id="RHEA-COMP:11605"/>
        <dbReference type="ChEBI" id="CHEBI:15378"/>
        <dbReference type="ChEBI" id="CHEBI:30013"/>
        <dbReference type="ChEBI" id="CHEBI:30616"/>
        <dbReference type="ChEBI" id="CHEBI:61977"/>
        <dbReference type="ChEBI" id="CHEBI:456216"/>
        <dbReference type="EC" id="2.7.12.2"/>
    </reaction>
</comment>
<accession>A0A5J4NIG1</accession>
<evidence type="ECO:0000256" key="4">
    <source>
        <dbReference type="ARBA" id="ARBA00022777"/>
    </source>
</evidence>
<gene>
    <name evidence="12" type="ORF">DEA37_0007797</name>
</gene>
<evidence type="ECO:0000256" key="3">
    <source>
        <dbReference type="ARBA" id="ARBA00022741"/>
    </source>
</evidence>
<evidence type="ECO:0000256" key="1">
    <source>
        <dbReference type="ARBA" id="ARBA00022527"/>
    </source>
</evidence>
<dbReference type="Proteomes" id="UP000324629">
    <property type="component" value="Unassembled WGS sequence"/>
</dbReference>
<dbReference type="PANTHER" id="PTHR47448">
    <property type="entry name" value="DUAL SPECIFICITY MITOGEN-ACTIVATED PROTEIN KINASE KINASE DSOR1-LIKE PROTEIN"/>
    <property type="match status" value="1"/>
</dbReference>
<feature type="region of interest" description="Disordered" evidence="10">
    <location>
        <begin position="428"/>
        <end position="451"/>
    </location>
</feature>
<proteinExistence type="predicted"/>
<dbReference type="InterPro" id="IPR000719">
    <property type="entry name" value="Prot_kinase_dom"/>
</dbReference>
<evidence type="ECO:0000256" key="7">
    <source>
        <dbReference type="ARBA" id="ARBA00049014"/>
    </source>
</evidence>
<dbReference type="PANTHER" id="PTHR47448:SF1">
    <property type="entry name" value="SERINE_THREONINE-PROTEIN KINASE STE7 HOMOLOG"/>
    <property type="match status" value="1"/>
</dbReference>
<dbReference type="Pfam" id="PF00069">
    <property type="entry name" value="Pkinase"/>
    <property type="match status" value="1"/>
</dbReference>
<keyword evidence="5" id="KW-0067">ATP-binding</keyword>
<organism evidence="12 13">
    <name type="scientific">Paragonimus westermani</name>
    <dbReference type="NCBI Taxonomy" id="34504"/>
    <lineage>
        <taxon>Eukaryota</taxon>
        <taxon>Metazoa</taxon>
        <taxon>Spiralia</taxon>
        <taxon>Lophotrochozoa</taxon>
        <taxon>Platyhelminthes</taxon>
        <taxon>Trematoda</taxon>
        <taxon>Digenea</taxon>
        <taxon>Plagiorchiida</taxon>
        <taxon>Troglotremata</taxon>
        <taxon>Troglotrematidae</taxon>
        <taxon>Paragonimus</taxon>
    </lineage>
</organism>
<name>A0A5J4NIG1_9TREM</name>
<dbReference type="GO" id="GO:0004674">
    <property type="term" value="F:protein serine/threonine kinase activity"/>
    <property type="evidence" value="ECO:0007669"/>
    <property type="project" value="UniProtKB-KW"/>
</dbReference>
<dbReference type="InterPro" id="IPR011009">
    <property type="entry name" value="Kinase-like_dom_sf"/>
</dbReference>
<dbReference type="EMBL" id="QNGE01002606">
    <property type="protein sequence ID" value="KAA3675292.1"/>
    <property type="molecule type" value="Genomic_DNA"/>
</dbReference>
<dbReference type="AlphaFoldDB" id="A0A5J4NIG1"/>
<comment type="caution">
    <text evidence="12">The sequence shown here is derived from an EMBL/GenBank/DDBJ whole genome shotgun (WGS) entry which is preliminary data.</text>
</comment>
<reference evidence="12 13" key="1">
    <citation type="journal article" date="2019" name="Gigascience">
        <title>Whole-genome sequence of the oriental lung fluke Paragonimus westermani.</title>
        <authorList>
            <person name="Oey H."/>
            <person name="Zakrzewski M."/>
            <person name="Narain K."/>
            <person name="Devi K.R."/>
            <person name="Agatsuma T."/>
            <person name="Nawaratna S."/>
            <person name="Gobert G.N."/>
            <person name="Jones M.K."/>
            <person name="Ragan M.A."/>
            <person name="McManus D.P."/>
            <person name="Krause L."/>
        </authorList>
    </citation>
    <scope>NUCLEOTIDE SEQUENCE [LARGE SCALE GENOMIC DNA]</scope>
    <source>
        <strain evidence="12 13">IND2009</strain>
    </source>
</reference>
<dbReference type="GO" id="GO:0005524">
    <property type="term" value="F:ATP binding"/>
    <property type="evidence" value="ECO:0007669"/>
    <property type="project" value="UniProtKB-KW"/>
</dbReference>
<dbReference type="InterPro" id="IPR050915">
    <property type="entry name" value="MAP_kinase_kinase"/>
</dbReference>
<evidence type="ECO:0000256" key="6">
    <source>
        <dbReference type="ARBA" id="ARBA00023137"/>
    </source>
</evidence>